<evidence type="ECO:0000313" key="2">
    <source>
        <dbReference type="Proteomes" id="UP000247810"/>
    </source>
</evidence>
<organism evidence="1 2">
    <name type="scientific">Aspergillus ellipticus CBS 707.79</name>
    <dbReference type="NCBI Taxonomy" id="1448320"/>
    <lineage>
        <taxon>Eukaryota</taxon>
        <taxon>Fungi</taxon>
        <taxon>Dikarya</taxon>
        <taxon>Ascomycota</taxon>
        <taxon>Pezizomycotina</taxon>
        <taxon>Eurotiomycetes</taxon>
        <taxon>Eurotiomycetidae</taxon>
        <taxon>Eurotiales</taxon>
        <taxon>Aspergillaceae</taxon>
        <taxon>Aspergillus</taxon>
        <taxon>Aspergillus subgen. Circumdati</taxon>
    </lineage>
</organism>
<evidence type="ECO:0000313" key="1">
    <source>
        <dbReference type="EMBL" id="PYH98705.1"/>
    </source>
</evidence>
<dbReference type="AlphaFoldDB" id="A0A319DMA7"/>
<dbReference type="OrthoDB" id="4232400at2759"/>
<dbReference type="VEuPathDB" id="FungiDB:BO71DRAFT_283224"/>
<dbReference type="EMBL" id="KZ825809">
    <property type="protein sequence ID" value="PYH98705.1"/>
    <property type="molecule type" value="Genomic_DNA"/>
</dbReference>
<feature type="non-terminal residue" evidence="1">
    <location>
        <position position="65"/>
    </location>
</feature>
<keyword evidence="2" id="KW-1185">Reference proteome</keyword>
<name>A0A319DMA7_9EURO</name>
<dbReference type="Proteomes" id="UP000247810">
    <property type="component" value="Unassembled WGS sequence"/>
</dbReference>
<gene>
    <name evidence="1" type="ORF">BO71DRAFT_283224</name>
</gene>
<reference evidence="1 2" key="1">
    <citation type="submission" date="2018-02" db="EMBL/GenBank/DDBJ databases">
        <title>The genomes of Aspergillus section Nigri reveals drivers in fungal speciation.</title>
        <authorList>
            <consortium name="DOE Joint Genome Institute"/>
            <person name="Vesth T.C."/>
            <person name="Nybo J."/>
            <person name="Theobald S."/>
            <person name="Brandl J."/>
            <person name="Frisvad J.C."/>
            <person name="Nielsen K.F."/>
            <person name="Lyhne E.K."/>
            <person name="Kogle M.E."/>
            <person name="Kuo A."/>
            <person name="Riley R."/>
            <person name="Clum A."/>
            <person name="Nolan M."/>
            <person name="Lipzen A."/>
            <person name="Salamov A."/>
            <person name="Henrissat B."/>
            <person name="Wiebenga A."/>
            <person name="De vries R.P."/>
            <person name="Grigoriev I.V."/>
            <person name="Mortensen U.H."/>
            <person name="Andersen M.R."/>
            <person name="Baker S.E."/>
        </authorList>
    </citation>
    <scope>NUCLEOTIDE SEQUENCE [LARGE SCALE GENOMIC DNA]</scope>
    <source>
        <strain evidence="1 2">CBS 707.79</strain>
    </source>
</reference>
<accession>A0A319DMA7</accession>
<protein>
    <submittedName>
        <fullName evidence="1">Uncharacterized protein</fullName>
    </submittedName>
</protein>
<feature type="non-terminal residue" evidence="1">
    <location>
        <position position="1"/>
    </location>
</feature>
<proteinExistence type="predicted"/>
<sequence length="65" mass="7286">PSTPFLQHPPLTKTMQNPLLTPAQRAIVKTYGGWTQFLLCFGLKPWNEDDAAEGVSILRAFVEED</sequence>